<keyword evidence="2" id="KW-1133">Transmembrane helix</keyword>
<dbReference type="EMBL" id="GG662663">
    <property type="protein sequence ID" value="EAR97560.2"/>
    <property type="molecule type" value="Genomic_DNA"/>
</dbReference>
<organism evidence="4 5">
    <name type="scientific">Tetrahymena thermophila (strain SB210)</name>
    <dbReference type="NCBI Taxonomy" id="312017"/>
    <lineage>
        <taxon>Eukaryota</taxon>
        <taxon>Sar</taxon>
        <taxon>Alveolata</taxon>
        <taxon>Ciliophora</taxon>
        <taxon>Intramacronucleata</taxon>
        <taxon>Oligohymenophorea</taxon>
        <taxon>Hymenostomatida</taxon>
        <taxon>Tetrahymenina</taxon>
        <taxon>Tetrahymenidae</taxon>
        <taxon>Tetrahymena</taxon>
    </lineage>
</organism>
<gene>
    <name evidence="4" type="ORF">TTHERM_00439080</name>
</gene>
<dbReference type="KEGG" id="tet:TTHERM_00439080"/>
<feature type="transmembrane region" description="Helical" evidence="2">
    <location>
        <begin position="144"/>
        <end position="163"/>
    </location>
</feature>
<keyword evidence="2 4" id="KW-0812">Transmembrane</keyword>
<dbReference type="RefSeq" id="XP_001017805.2">
    <property type="nucleotide sequence ID" value="XM_001017805.2"/>
</dbReference>
<dbReference type="SUPFAM" id="SSF53850">
    <property type="entry name" value="Periplasmic binding protein-like II"/>
    <property type="match status" value="1"/>
</dbReference>
<proteinExistence type="predicted"/>
<evidence type="ECO:0000313" key="5">
    <source>
        <dbReference type="Proteomes" id="UP000009168"/>
    </source>
</evidence>
<accession>I7MK60</accession>
<feature type="signal peptide" evidence="3">
    <location>
        <begin position="1"/>
        <end position="24"/>
    </location>
</feature>
<keyword evidence="5" id="KW-1185">Reference proteome</keyword>
<reference evidence="5" key="1">
    <citation type="journal article" date="2006" name="PLoS Biol.">
        <title>Macronuclear genome sequence of the ciliate Tetrahymena thermophila, a model eukaryote.</title>
        <authorList>
            <person name="Eisen J.A."/>
            <person name="Coyne R.S."/>
            <person name="Wu M."/>
            <person name="Wu D."/>
            <person name="Thiagarajan M."/>
            <person name="Wortman J.R."/>
            <person name="Badger J.H."/>
            <person name="Ren Q."/>
            <person name="Amedeo P."/>
            <person name="Jones K.M."/>
            <person name="Tallon L.J."/>
            <person name="Delcher A.L."/>
            <person name="Salzberg S.L."/>
            <person name="Silva J.C."/>
            <person name="Haas B.J."/>
            <person name="Majoros W.H."/>
            <person name="Farzad M."/>
            <person name="Carlton J.M."/>
            <person name="Smith R.K. Jr."/>
            <person name="Garg J."/>
            <person name="Pearlman R.E."/>
            <person name="Karrer K.M."/>
            <person name="Sun L."/>
            <person name="Manning G."/>
            <person name="Elde N.C."/>
            <person name="Turkewitz A.P."/>
            <person name="Asai D.J."/>
            <person name="Wilkes D.E."/>
            <person name="Wang Y."/>
            <person name="Cai H."/>
            <person name="Collins K."/>
            <person name="Stewart B.A."/>
            <person name="Lee S.R."/>
            <person name="Wilamowska K."/>
            <person name="Weinberg Z."/>
            <person name="Ruzzo W.L."/>
            <person name="Wloga D."/>
            <person name="Gaertig J."/>
            <person name="Frankel J."/>
            <person name="Tsao C.-C."/>
            <person name="Gorovsky M.A."/>
            <person name="Keeling P.J."/>
            <person name="Waller R.F."/>
            <person name="Patron N.J."/>
            <person name="Cherry J.M."/>
            <person name="Stover N.A."/>
            <person name="Krieger C.J."/>
            <person name="del Toro C."/>
            <person name="Ryder H.F."/>
            <person name="Williamson S.C."/>
            <person name="Barbeau R.A."/>
            <person name="Hamilton E.P."/>
            <person name="Orias E."/>
        </authorList>
    </citation>
    <scope>NUCLEOTIDE SEQUENCE [LARGE SCALE GENOMIC DNA]</scope>
    <source>
        <strain evidence="5">SB210</strain>
    </source>
</reference>
<evidence type="ECO:0000256" key="3">
    <source>
        <dbReference type="SAM" id="SignalP"/>
    </source>
</evidence>
<feature type="compositionally biased region" description="Basic and acidic residues" evidence="1">
    <location>
        <begin position="879"/>
        <end position="891"/>
    </location>
</feature>
<dbReference type="InParanoid" id="I7MK60"/>
<keyword evidence="3" id="KW-0732">Signal</keyword>
<feature type="transmembrane region" description="Helical" evidence="2">
    <location>
        <begin position="202"/>
        <end position="224"/>
    </location>
</feature>
<evidence type="ECO:0000313" key="4">
    <source>
        <dbReference type="EMBL" id="EAR97560.2"/>
    </source>
</evidence>
<feature type="region of interest" description="Disordered" evidence="1">
    <location>
        <begin position="879"/>
        <end position="901"/>
    </location>
</feature>
<feature type="compositionally biased region" description="Polar residues" evidence="1">
    <location>
        <begin position="892"/>
        <end position="901"/>
    </location>
</feature>
<evidence type="ECO:0000256" key="1">
    <source>
        <dbReference type="SAM" id="MobiDB-lite"/>
    </source>
</evidence>
<dbReference type="AlphaFoldDB" id="I7MK60"/>
<sequence length="901" mass="104820">MKFFSSLLAVQILILTSLVELSYQTKIQFIVQPYYPAVICQPDTQSLQITGIEIEIVREALSYLNYQENKDYSFTCERNFQELTSSIQNLSFLKNTTFQIGIDQSGISSKNLAQGFKYSQPIFSGYYVVLQHTRYTANYFTFTFKAYIMFLIGVSFIATYYALKHADSQRLGWLEYAFIVSSSFFLNREPLISHAKAKSIQYGFYFLSGLVFLFGIAVFIYYLLENQASEIFEYSQLNGKDIYTIYGDSKASLIVDKINAKEFDYKIFNNTSSEFLNYYDTQRTQFTIHKEYQGLTLLSYLCNGDMHMIGLPYNQFDGLVYNLSVPDTLIQQIDSALLQVLNKKSVQERARSYQTKSGQMCQATPADYIRFFHGITYYDLWGLFLIIWLLPLIWILRKLLLSYYKKYHPVYYKEAKQEGIIEYVSYKRAHDCGVLVDDELCKAQKNLEQDVAKRDEHGIDPLVEHLLDDRQINMDQIKQAYEKSKKVDFTNFKKLNSSINDSFNSSRSMALRNPNRFKGYIKNPDDACNQGSAFDSLMPTNQDGIELTPLHDYFRLKFGQSQKDNNSIFFQTLNRKHQNNQEGVGLIRMLSSIQPPNADLSSIHGQILANNSHDGSLPLGMLYQTEQEKKNRFRFNIVKQSKNQQGEGQLFSSQIKKSNLGNQNSLPLINLEEDDDYEDDILHNGTNKQYYDQFHHLKKQKSKVQGENQNESRLKLKHNNFMGLDELPSPQKQKSETVIDITNQNIGNNQNGIISKDGLNSSVQYEHKGKEHMFIRNIKRSQTGLNKLNSFILENQEDIEKDFNYENPSYRVQPSAKKLLEDLERQNSSQLKQENKQKRKVIEHQKQLVDQFFNQHQTLVIKDNDLTVEVLTFRDDEKKEQPQIYDLDSHKQYSSNKSTKR</sequence>
<keyword evidence="2" id="KW-0472">Membrane</keyword>
<dbReference type="GeneID" id="7834186"/>
<dbReference type="Proteomes" id="UP000009168">
    <property type="component" value="Unassembled WGS sequence"/>
</dbReference>
<protein>
    <submittedName>
        <fullName evidence="4">Transmembrane protein, putative</fullName>
    </submittedName>
</protein>
<feature type="chain" id="PRO_5003712596" evidence="3">
    <location>
        <begin position="25"/>
        <end position="901"/>
    </location>
</feature>
<name>I7MK60_TETTS</name>
<feature type="transmembrane region" description="Helical" evidence="2">
    <location>
        <begin position="375"/>
        <end position="396"/>
    </location>
</feature>
<evidence type="ECO:0000256" key="2">
    <source>
        <dbReference type="SAM" id="Phobius"/>
    </source>
</evidence>